<name>A0AAQ3JVN2_9LILI</name>
<keyword evidence="1" id="KW-0472">Membrane</keyword>
<keyword evidence="1" id="KW-0812">Transmembrane</keyword>
<dbReference type="InterPro" id="IPR045884">
    <property type="entry name" value="At5g59350-like"/>
</dbReference>
<evidence type="ECO:0000256" key="1">
    <source>
        <dbReference type="SAM" id="Phobius"/>
    </source>
</evidence>
<proteinExistence type="predicted"/>
<organism evidence="2 3">
    <name type="scientific">Canna indica</name>
    <name type="common">Indian-shot</name>
    <dbReference type="NCBI Taxonomy" id="4628"/>
    <lineage>
        <taxon>Eukaryota</taxon>
        <taxon>Viridiplantae</taxon>
        <taxon>Streptophyta</taxon>
        <taxon>Embryophyta</taxon>
        <taxon>Tracheophyta</taxon>
        <taxon>Spermatophyta</taxon>
        <taxon>Magnoliopsida</taxon>
        <taxon>Liliopsida</taxon>
        <taxon>Zingiberales</taxon>
        <taxon>Cannaceae</taxon>
        <taxon>Canna</taxon>
    </lineage>
</organism>
<feature type="transmembrane region" description="Helical" evidence="1">
    <location>
        <begin position="6"/>
        <end position="30"/>
    </location>
</feature>
<keyword evidence="1" id="KW-1133">Transmembrane helix</keyword>
<sequence length="277" mass="30792">MRPLACLGIGLSLVSGFLLLAIVAELYYFFWWKKRKASRGLEEENCTSPVKELLHLFNWKKPSVQNSAALDPQEICVAASGATQSDEEHLHLGSNTNKDSLLDPLEGEDKVEEELMNLAAPPRSLFTITEETQEDLEAADGSHRAGRNKNGSGGMSLRDCLLSAETPVLTPLSSPPLLPQPLCTPMGCYKLNGVNPLFEPSEEDGLTWVWSSPPPKFKFLKDAEEKLYRKTLMEEALRGNRNSKSFEDKDKMEASIIPKSLARTEMEDTRGIPVLCR</sequence>
<keyword evidence="3" id="KW-1185">Reference proteome</keyword>
<protein>
    <submittedName>
        <fullName evidence="2">Uncharacterized protein</fullName>
    </submittedName>
</protein>
<evidence type="ECO:0000313" key="3">
    <source>
        <dbReference type="Proteomes" id="UP001327560"/>
    </source>
</evidence>
<dbReference type="PANTHER" id="PTHR34054:SF2">
    <property type="entry name" value="EXPRESSED PROTEIN"/>
    <property type="match status" value="1"/>
</dbReference>
<reference evidence="2 3" key="1">
    <citation type="submission" date="2023-10" db="EMBL/GenBank/DDBJ databases">
        <title>Chromosome-scale genome assembly provides insights into flower coloration mechanisms of Canna indica.</title>
        <authorList>
            <person name="Li C."/>
        </authorList>
    </citation>
    <scope>NUCLEOTIDE SEQUENCE [LARGE SCALE GENOMIC DNA]</scope>
    <source>
        <tissue evidence="2">Flower</tissue>
    </source>
</reference>
<dbReference type="Proteomes" id="UP001327560">
    <property type="component" value="Chromosome 2"/>
</dbReference>
<gene>
    <name evidence="2" type="ORF">Cni_G05659</name>
</gene>
<dbReference type="PANTHER" id="PTHR34054">
    <property type="entry name" value="EXPRESSED PROTEIN"/>
    <property type="match status" value="1"/>
</dbReference>
<dbReference type="AlphaFoldDB" id="A0AAQ3JVN2"/>
<accession>A0AAQ3JVN2</accession>
<evidence type="ECO:0000313" key="2">
    <source>
        <dbReference type="EMBL" id="WOK96951.1"/>
    </source>
</evidence>
<dbReference type="EMBL" id="CP136891">
    <property type="protein sequence ID" value="WOK96951.1"/>
    <property type="molecule type" value="Genomic_DNA"/>
</dbReference>